<protein>
    <submittedName>
        <fullName evidence="4">Glycosyl transferase</fullName>
    </submittedName>
</protein>
<evidence type="ECO:0000259" key="3">
    <source>
        <dbReference type="Pfam" id="PF02397"/>
    </source>
</evidence>
<reference evidence="4 5" key="1">
    <citation type="submission" date="2014-03" db="EMBL/GenBank/DDBJ databases">
        <title>The draft genome sequence of Marivita geojedonensis KCTC 23882.</title>
        <authorList>
            <person name="Lai Q."/>
            <person name="Shao Z."/>
        </authorList>
    </citation>
    <scope>NUCLEOTIDE SEQUENCE [LARGE SCALE GENOMIC DNA]</scope>
    <source>
        <strain evidence="4 5">DPG-138</strain>
    </source>
</reference>
<comment type="caution">
    <text evidence="4">The sequence shown here is derived from an EMBL/GenBank/DDBJ whole genome shotgun (WGS) entry which is preliminary data.</text>
</comment>
<dbReference type="Proteomes" id="UP000193926">
    <property type="component" value="Unassembled WGS sequence"/>
</dbReference>
<dbReference type="Pfam" id="PF02397">
    <property type="entry name" value="Bac_transf"/>
    <property type="match status" value="1"/>
</dbReference>
<dbReference type="GO" id="GO:0016780">
    <property type="term" value="F:phosphotransferase activity, for other substituted phosphate groups"/>
    <property type="evidence" value="ECO:0007669"/>
    <property type="project" value="TreeGrafter"/>
</dbReference>
<comment type="similarity">
    <text evidence="1">Belongs to the bacterial sugar transferase family.</text>
</comment>
<dbReference type="PANTHER" id="PTHR30576">
    <property type="entry name" value="COLANIC BIOSYNTHESIS UDP-GLUCOSE LIPID CARRIER TRANSFERASE"/>
    <property type="match status" value="1"/>
</dbReference>
<keyword evidence="4" id="KW-0808">Transferase</keyword>
<evidence type="ECO:0000313" key="5">
    <source>
        <dbReference type="Proteomes" id="UP000193926"/>
    </source>
</evidence>
<name>A0A1X4NRJ7_9RHOB</name>
<keyword evidence="2" id="KW-0270">Exopolysaccharide synthesis</keyword>
<organism evidence="4 5">
    <name type="scientific">Marivita geojedonensis</name>
    <dbReference type="NCBI Taxonomy" id="1123756"/>
    <lineage>
        <taxon>Bacteria</taxon>
        <taxon>Pseudomonadati</taxon>
        <taxon>Pseudomonadota</taxon>
        <taxon>Alphaproteobacteria</taxon>
        <taxon>Rhodobacterales</taxon>
        <taxon>Roseobacteraceae</taxon>
        <taxon>Marivita</taxon>
    </lineage>
</organism>
<evidence type="ECO:0000256" key="1">
    <source>
        <dbReference type="ARBA" id="ARBA00006464"/>
    </source>
</evidence>
<feature type="domain" description="Bacterial sugar transferase" evidence="3">
    <location>
        <begin position="4"/>
        <end position="173"/>
    </location>
</feature>
<accession>A0A1X4NRJ7</accession>
<dbReference type="InterPro" id="IPR003362">
    <property type="entry name" value="Bact_transf"/>
</dbReference>
<dbReference type="EMBL" id="JFKC01000001">
    <property type="protein sequence ID" value="OSQ53583.1"/>
    <property type="molecule type" value="Genomic_DNA"/>
</dbReference>
<evidence type="ECO:0000256" key="2">
    <source>
        <dbReference type="ARBA" id="ARBA00023169"/>
    </source>
</evidence>
<evidence type="ECO:0000313" key="4">
    <source>
        <dbReference type="EMBL" id="OSQ53583.1"/>
    </source>
</evidence>
<sequence>MLLPLLAASALAILALNPLLNRGPLLFRQQRMGRHCQPFVAYKFRTLLPCTLSHRDVNDPLEHHRITKLGKFLRRTRLDELPQIINVLKGEMSLIGPRPDYLPHAQVFLKDIPGYRERHEVRPGISGLAQTEIGYVQGPSDTRRKVLADLYYIRNSGFLLEFWIVWRTLLIVFGGKGL</sequence>
<dbReference type="GO" id="GO:0000271">
    <property type="term" value="P:polysaccharide biosynthetic process"/>
    <property type="evidence" value="ECO:0007669"/>
    <property type="project" value="UniProtKB-KW"/>
</dbReference>
<dbReference type="AlphaFoldDB" id="A0A1X4NRJ7"/>
<keyword evidence="5" id="KW-1185">Reference proteome</keyword>
<gene>
    <name evidence="4" type="ORF">MGEO_02905</name>
</gene>
<dbReference type="PANTHER" id="PTHR30576:SF0">
    <property type="entry name" value="UNDECAPRENYL-PHOSPHATE N-ACETYLGALACTOSAMINYL 1-PHOSPHATE TRANSFERASE-RELATED"/>
    <property type="match status" value="1"/>
</dbReference>
<dbReference type="STRING" id="1123756.MGEO_02905"/>
<proteinExistence type="inferred from homology"/>